<dbReference type="Gene3D" id="3.40.50.1820">
    <property type="entry name" value="alpha/beta hydrolase"/>
    <property type="match status" value="1"/>
</dbReference>
<dbReference type="PANTHER" id="PTHR10794:SF63">
    <property type="entry name" value="ALPHA_BETA HYDROLASE 1, ISOFORM A"/>
    <property type="match status" value="1"/>
</dbReference>
<dbReference type="EMBL" id="LJIJ01002512">
    <property type="protein sequence ID" value="ODM89596.1"/>
    <property type="molecule type" value="Genomic_DNA"/>
</dbReference>
<dbReference type="GO" id="GO:0008126">
    <property type="term" value="F:acetylesterase activity"/>
    <property type="evidence" value="ECO:0007669"/>
    <property type="project" value="TreeGrafter"/>
</dbReference>
<evidence type="ECO:0000259" key="4">
    <source>
        <dbReference type="Pfam" id="PF00561"/>
    </source>
</evidence>
<protein>
    <submittedName>
        <fullName evidence="5">Phospholipase ABHD3</fullName>
    </submittedName>
</protein>
<feature type="active site" description="Charge relay system" evidence="2">
    <location>
        <position position="373"/>
    </location>
</feature>
<gene>
    <name evidence="5" type="ORF">Ocin01_17081</name>
</gene>
<feature type="transmembrane region" description="Helical" evidence="3">
    <location>
        <begin position="17"/>
        <end position="36"/>
    </location>
</feature>
<dbReference type="InterPro" id="IPR012020">
    <property type="entry name" value="ABHD4"/>
</dbReference>
<dbReference type="OMA" id="VRTHGHE"/>
<evidence type="ECO:0000256" key="1">
    <source>
        <dbReference type="ARBA" id="ARBA00010884"/>
    </source>
</evidence>
<comment type="similarity">
    <text evidence="1">Belongs to the AB hydrolase superfamily. AB hydrolase 4 family.</text>
</comment>
<evidence type="ECO:0000256" key="2">
    <source>
        <dbReference type="PIRSR" id="PIRSR005211-1"/>
    </source>
</evidence>
<evidence type="ECO:0000256" key="3">
    <source>
        <dbReference type="SAM" id="Phobius"/>
    </source>
</evidence>
<comment type="caution">
    <text evidence="5">The sequence shown here is derived from an EMBL/GenBank/DDBJ whole genome shotgun (WGS) entry which is preliminary data.</text>
</comment>
<dbReference type="GO" id="GO:0051792">
    <property type="term" value="P:medium-chain fatty acid biosynthetic process"/>
    <property type="evidence" value="ECO:0007669"/>
    <property type="project" value="TreeGrafter"/>
</dbReference>
<sequence length="408" mass="46097">MIFLLESPDTLPLSRNLVVFLAGVLIVVFHYVVFVVKKPRLFTGNHELRQFLETHVPTHKESYKPPILLQSGILQTVLSVPFRPGFSKKLNLQREVFSFRDGGEAALDIVLPDNCDNLENGKESLVVLILPASFCTTKTTIVTALVQAVVNSGCTAVVLNYRGACGIQFKSPKFNTFADCDDVAEVIPYLKKKFSSSRLMAIGQSAGGMVLAKYIRENQKEAKEYLVTAMMISMGWDMVRGYHNLNAPHFINRLVIHRQHLSWMKLNAANMLRYSKQMGEKAWKPTVDYKKAMTSKTIYDFDQHLLVPQFEYESVKHYWQDASSRGNVLKFSIPVFCLNAEDDPATPGKLLPYEEAEDSNSKLALLVTSKGGHNGFLEGMIQRPEHFVERLVREYVTAVRTHGHELPQ</sequence>
<feature type="domain" description="AB hydrolase-1" evidence="4">
    <location>
        <begin position="146"/>
        <end position="379"/>
    </location>
</feature>
<dbReference type="Pfam" id="PF00561">
    <property type="entry name" value="Abhydrolase_1"/>
    <property type="match status" value="1"/>
</dbReference>
<proteinExistence type="inferred from homology"/>
<dbReference type="GO" id="GO:0051793">
    <property type="term" value="P:medium-chain fatty acid catabolic process"/>
    <property type="evidence" value="ECO:0007669"/>
    <property type="project" value="TreeGrafter"/>
</dbReference>
<dbReference type="InterPro" id="IPR000073">
    <property type="entry name" value="AB_hydrolase_1"/>
</dbReference>
<dbReference type="GO" id="GO:0047372">
    <property type="term" value="F:monoacylglycerol lipase activity"/>
    <property type="evidence" value="ECO:0007669"/>
    <property type="project" value="TreeGrafter"/>
</dbReference>
<dbReference type="STRING" id="48709.A0A1D2M9D6"/>
<evidence type="ECO:0000313" key="5">
    <source>
        <dbReference type="EMBL" id="ODM89596.1"/>
    </source>
</evidence>
<keyword evidence="6" id="KW-1185">Reference proteome</keyword>
<dbReference type="AlphaFoldDB" id="A0A1D2M9D6"/>
<accession>A0A1D2M9D6</accession>
<dbReference type="PANTHER" id="PTHR10794">
    <property type="entry name" value="ABHYDROLASE DOMAIN-CONTAINING PROTEIN"/>
    <property type="match status" value="1"/>
</dbReference>
<dbReference type="SUPFAM" id="SSF53474">
    <property type="entry name" value="alpha/beta-Hydrolases"/>
    <property type="match status" value="1"/>
</dbReference>
<dbReference type="Proteomes" id="UP000094527">
    <property type="component" value="Unassembled WGS sequence"/>
</dbReference>
<dbReference type="InterPro" id="IPR029058">
    <property type="entry name" value="AB_hydrolase_fold"/>
</dbReference>
<organism evidence="5 6">
    <name type="scientific">Orchesella cincta</name>
    <name type="common">Springtail</name>
    <name type="synonym">Podura cincta</name>
    <dbReference type="NCBI Taxonomy" id="48709"/>
    <lineage>
        <taxon>Eukaryota</taxon>
        <taxon>Metazoa</taxon>
        <taxon>Ecdysozoa</taxon>
        <taxon>Arthropoda</taxon>
        <taxon>Hexapoda</taxon>
        <taxon>Collembola</taxon>
        <taxon>Entomobryomorpha</taxon>
        <taxon>Entomobryoidea</taxon>
        <taxon>Orchesellidae</taxon>
        <taxon>Orchesellinae</taxon>
        <taxon>Orchesella</taxon>
    </lineage>
</organism>
<dbReference type="PIRSF" id="PIRSF005211">
    <property type="entry name" value="Ab_hydro_YheT"/>
    <property type="match status" value="1"/>
</dbReference>
<feature type="active site" description="Charge relay system" evidence="2">
    <location>
        <position position="205"/>
    </location>
</feature>
<dbReference type="OrthoDB" id="247542at2759"/>
<keyword evidence="3" id="KW-1133">Transmembrane helix</keyword>
<reference evidence="5 6" key="1">
    <citation type="journal article" date="2016" name="Genome Biol. Evol.">
        <title>Gene Family Evolution Reflects Adaptation to Soil Environmental Stressors in the Genome of the Collembolan Orchesella cincta.</title>
        <authorList>
            <person name="Faddeeva-Vakhrusheva A."/>
            <person name="Derks M.F."/>
            <person name="Anvar S.Y."/>
            <person name="Agamennone V."/>
            <person name="Suring W."/>
            <person name="Smit S."/>
            <person name="van Straalen N.M."/>
            <person name="Roelofs D."/>
        </authorList>
    </citation>
    <scope>NUCLEOTIDE SEQUENCE [LARGE SCALE GENOMIC DNA]</scope>
    <source>
        <tissue evidence="5">Mixed pool</tissue>
    </source>
</reference>
<evidence type="ECO:0000313" key="6">
    <source>
        <dbReference type="Proteomes" id="UP000094527"/>
    </source>
</evidence>
<keyword evidence="3" id="KW-0812">Transmembrane</keyword>
<dbReference type="InterPro" id="IPR050960">
    <property type="entry name" value="AB_hydrolase_4_sf"/>
</dbReference>
<name>A0A1D2M9D6_ORCCI</name>
<keyword evidence="3" id="KW-0472">Membrane</keyword>
<feature type="active site" description="Charge relay system" evidence="2">
    <location>
        <position position="343"/>
    </location>
</feature>